<accession>A0A4Z2J593</accession>
<evidence type="ECO:0000256" key="1">
    <source>
        <dbReference type="SAM" id="MobiDB-lite"/>
    </source>
</evidence>
<evidence type="ECO:0000313" key="3">
    <source>
        <dbReference type="Proteomes" id="UP000314294"/>
    </source>
</evidence>
<feature type="compositionally biased region" description="Basic and acidic residues" evidence="1">
    <location>
        <begin position="39"/>
        <end position="56"/>
    </location>
</feature>
<comment type="caution">
    <text evidence="2">The sequence shown here is derived from an EMBL/GenBank/DDBJ whole genome shotgun (WGS) entry which is preliminary data.</text>
</comment>
<protein>
    <submittedName>
        <fullName evidence="2">Uncharacterized protein</fullName>
    </submittedName>
</protein>
<gene>
    <name evidence="2" type="ORF">EYF80_004362</name>
</gene>
<reference evidence="2 3" key="1">
    <citation type="submission" date="2019-03" db="EMBL/GenBank/DDBJ databases">
        <title>First draft genome of Liparis tanakae, snailfish: a comprehensive survey of snailfish specific genes.</title>
        <authorList>
            <person name="Kim W."/>
            <person name="Song I."/>
            <person name="Jeong J.-H."/>
            <person name="Kim D."/>
            <person name="Kim S."/>
            <person name="Ryu S."/>
            <person name="Song J.Y."/>
            <person name="Lee S.K."/>
        </authorList>
    </citation>
    <scope>NUCLEOTIDE SEQUENCE [LARGE SCALE GENOMIC DNA]</scope>
    <source>
        <tissue evidence="2">Muscle</tissue>
    </source>
</reference>
<sequence length="84" mass="9200">MEVFVTSHRSARGAAAHSVRERDVNAVPPWGASASGRTARRDTGHFSSYRDNKEGSSRKLDSVLTLLVPEMSHYCFLAVMSSFG</sequence>
<name>A0A4Z2J593_9TELE</name>
<feature type="region of interest" description="Disordered" evidence="1">
    <location>
        <begin position="26"/>
        <end position="56"/>
    </location>
</feature>
<evidence type="ECO:0000313" key="2">
    <source>
        <dbReference type="EMBL" id="TNN85340.1"/>
    </source>
</evidence>
<proteinExistence type="predicted"/>
<dbReference type="EMBL" id="SRLO01000021">
    <property type="protein sequence ID" value="TNN85340.1"/>
    <property type="molecule type" value="Genomic_DNA"/>
</dbReference>
<organism evidence="2 3">
    <name type="scientific">Liparis tanakae</name>
    <name type="common">Tanaka's snailfish</name>
    <dbReference type="NCBI Taxonomy" id="230148"/>
    <lineage>
        <taxon>Eukaryota</taxon>
        <taxon>Metazoa</taxon>
        <taxon>Chordata</taxon>
        <taxon>Craniata</taxon>
        <taxon>Vertebrata</taxon>
        <taxon>Euteleostomi</taxon>
        <taxon>Actinopterygii</taxon>
        <taxon>Neopterygii</taxon>
        <taxon>Teleostei</taxon>
        <taxon>Neoteleostei</taxon>
        <taxon>Acanthomorphata</taxon>
        <taxon>Eupercaria</taxon>
        <taxon>Perciformes</taxon>
        <taxon>Cottioidei</taxon>
        <taxon>Cottales</taxon>
        <taxon>Liparidae</taxon>
        <taxon>Liparis</taxon>
    </lineage>
</organism>
<dbReference type="AlphaFoldDB" id="A0A4Z2J593"/>
<keyword evidence="3" id="KW-1185">Reference proteome</keyword>
<dbReference type="Proteomes" id="UP000314294">
    <property type="component" value="Unassembled WGS sequence"/>
</dbReference>